<gene>
    <name evidence="1" type="ORF">MGWOODY_Hyp1873</name>
</gene>
<name>A0A160U262_9ZZZZ</name>
<organism evidence="1">
    <name type="scientific">hydrothermal vent metagenome</name>
    <dbReference type="NCBI Taxonomy" id="652676"/>
    <lineage>
        <taxon>unclassified sequences</taxon>
        <taxon>metagenomes</taxon>
        <taxon>ecological metagenomes</taxon>
    </lineage>
</organism>
<dbReference type="EMBL" id="CZQD01000048">
    <property type="protein sequence ID" value="CUS57793.1"/>
    <property type="molecule type" value="Genomic_DNA"/>
</dbReference>
<evidence type="ECO:0008006" key="2">
    <source>
        <dbReference type="Google" id="ProtNLM"/>
    </source>
</evidence>
<accession>A0A160U262</accession>
<dbReference type="PROSITE" id="PS51257">
    <property type="entry name" value="PROKAR_LIPOPROTEIN"/>
    <property type="match status" value="1"/>
</dbReference>
<reference evidence="1" key="1">
    <citation type="submission" date="2015-10" db="EMBL/GenBank/DDBJ databases">
        <authorList>
            <person name="Gilbert D.G."/>
        </authorList>
    </citation>
    <scope>NUCLEOTIDE SEQUENCE</scope>
</reference>
<protein>
    <recommendedName>
        <fullName evidence="2">Lipoprotein</fullName>
    </recommendedName>
</protein>
<evidence type="ECO:0000313" key="1">
    <source>
        <dbReference type="EMBL" id="CUS57793.1"/>
    </source>
</evidence>
<sequence length="89" mass="9491">MTFKRRIMSAMMVSVFLVGCASYDNQDKFLLGEANASNIREQSVRDVNLSNSKAVESTSGLRAANAVKALNEGKTKDLRDSSVSASGGS</sequence>
<proteinExistence type="predicted"/>
<dbReference type="AlphaFoldDB" id="A0A160U262"/>